<accession>A0AAE2ZHV7</accession>
<gene>
    <name evidence="2" type="ORF">KYI77_20410</name>
</gene>
<feature type="transmembrane region" description="Helical" evidence="1">
    <location>
        <begin position="219"/>
        <end position="235"/>
    </location>
</feature>
<dbReference type="EMBL" id="JAHWLI010000108">
    <property type="protein sequence ID" value="MBW3118809.1"/>
    <property type="molecule type" value="Genomic_DNA"/>
</dbReference>
<keyword evidence="2" id="KW-0436">Ligase</keyword>
<comment type="caution">
    <text evidence="2">The sequence shown here is derived from an EMBL/GenBank/DDBJ whole genome shotgun (WGS) entry which is preliminary data.</text>
</comment>
<dbReference type="GO" id="GO:0016874">
    <property type="term" value="F:ligase activity"/>
    <property type="evidence" value="ECO:0007669"/>
    <property type="project" value="UniProtKB-KW"/>
</dbReference>
<reference evidence="2" key="1">
    <citation type="submission" date="2021-07" db="EMBL/GenBank/DDBJ databases">
        <authorList>
            <person name="Stanton E."/>
        </authorList>
    </citation>
    <scope>NUCLEOTIDE SEQUENCE</scope>
    <source>
        <strain evidence="2">2021EL-01139</strain>
    </source>
</reference>
<keyword evidence="1" id="KW-0472">Membrane</keyword>
<feature type="transmembrane region" description="Helical" evidence="1">
    <location>
        <begin position="194"/>
        <end position="213"/>
    </location>
</feature>
<sequence>MLCRSLIIGIFVIFQLTSLIYIDVFGGIHQLILKNIIGWLAMTMIISIVSFSVFYRRNKIVVTVPAICFVIALLFLIMGLFYSKEIKNELLFLYSFGVAISILFYITGLQIKDRWWLQLFCIYCNVVFSLIQAFLTGYQFFAQPGIFYFATDMYSYGLLQQINIISTSIAASSLLAMMMFVLSKFSLVSYKYENLRAIVLGCAIFVFTLTLVILQSITTLLSFMGAIFLFIYLFYKKNKRRVIASCFLVA</sequence>
<organism evidence="2 3">
    <name type="scientific">Providencia rettgeri</name>
    <dbReference type="NCBI Taxonomy" id="587"/>
    <lineage>
        <taxon>Bacteria</taxon>
        <taxon>Pseudomonadati</taxon>
        <taxon>Pseudomonadota</taxon>
        <taxon>Gammaproteobacteria</taxon>
        <taxon>Enterobacterales</taxon>
        <taxon>Morganellaceae</taxon>
        <taxon>Providencia</taxon>
    </lineage>
</organism>
<feature type="non-terminal residue" evidence="2">
    <location>
        <position position="250"/>
    </location>
</feature>
<evidence type="ECO:0000313" key="3">
    <source>
        <dbReference type="Proteomes" id="UP001155882"/>
    </source>
</evidence>
<feature type="transmembrane region" description="Helical" evidence="1">
    <location>
        <begin position="161"/>
        <end position="182"/>
    </location>
</feature>
<dbReference type="Proteomes" id="UP001155882">
    <property type="component" value="Unassembled WGS sequence"/>
</dbReference>
<protein>
    <submittedName>
        <fullName evidence="2">O-antigen ligase domain-containing protein</fullName>
    </submittedName>
</protein>
<keyword evidence="1" id="KW-0812">Transmembrane</keyword>
<name>A0AAE2ZHV7_PRORE</name>
<keyword evidence="1" id="KW-1133">Transmembrane helix</keyword>
<proteinExistence type="predicted"/>
<dbReference type="AlphaFoldDB" id="A0AAE2ZHV7"/>
<feature type="transmembrane region" description="Helical" evidence="1">
    <location>
        <begin position="90"/>
        <end position="108"/>
    </location>
</feature>
<evidence type="ECO:0000256" key="1">
    <source>
        <dbReference type="SAM" id="Phobius"/>
    </source>
</evidence>
<feature type="transmembrane region" description="Helical" evidence="1">
    <location>
        <begin position="62"/>
        <end position="84"/>
    </location>
</feature>
<feature type="transmembrane region" description="Helical" evidence="1">
    <location>
        <begin position="7"/>
        <end position="24"/>
    </location>
</feature>
<evidence type="ECO:0000313" key="2">
    <source>
        <dbReference type="EMBL" id="MBW3118809.1"/>
    </source>
</evidence>
<feature type="transmembrane region" description="Helical" evidence="1">
    <location>
        <begin position="120"/>
        <end position="141"/>
    </location>
</feature>
<feature type="transmembrane region" description="Helical" evidence="1">
    <location>
        <begin position="36"/>
        <end position="55"/>
    </location>
</feature>